<feature type="compositionally biased region" description="Basic and acidic residues" evidence="10">
    <location>
        <begin position="220"/>
        <end position="232"/>
    </location>
</feature>
<evidence type="ECO:0000313" key="13">
    <source>
        <dbReference type="Proteomes" id="UP000214365"/>
    </source>
</evidence>
<dbReference type="InterPro" id="IPR019191">
    <property type="entry name" value="Essential_protein_Yae1_N"/>
</dbReference>
<evidence type="ECO:0000256" key="5">
    <source>
        <dbReference type="ARBA" id="ARBA00011427"/>
    </source>
</evidence>
<comment type="subunit">
    <text evidence="5">May form a complex with LTO1.</text>
</comment>
<accession>A0A1Q5QA69</accession>
<dbReference type="STRING" id="1441469.A0A1Q5QA69"/>
<dbReference type="AlphaFoldDB" id="A0A1Q5QA69"/>
<keyword evidence="8" id="KW-0963">Cytoplasm</keyword>
<dbReference type="InterPro" id="IPR038881">
    <property type="entry name" value="Yae1-like"/>
</dbReference>
<evidence type="ECO:0000256" key="6">
    <source>
        <dbReference type="ARBA" id="ARBA00017286"/>
    </source>
</evidence>
<feature type="compositionally biased region" description="Basic and acidic residues" evidence="10">
    <location>
        <begin position="152"/>
        <end position="176"/>
    </location>
</feature>
<dbReference type="GeneID" id="31001628"/>
<dbReference type="PANTHER" id="PTHR18829:SF0">
    <property type="entry name" value="PROTEIN YAE1 HOMOLOG"/>
    <property type="match status" value="1"/>
</dbReference>
<feature type="compositionally biased region" description="Polar residues" evidence="10">
    <location>
        <begin position="21"/>
        <end position="36"/>
    </location>
</feature>
<dbReference type="GO" id="GO:0005634">
    <property type="term" value="C:nucleus"/>
    <property type="evidence" value="ECO:0007669"/>
    <property type="project" value="UniProtKB-SubCell"/>
</dbReference>
<gene>
    <name evidence="12" type="ORF">UA08_01873</name>
</gene>
<comment type="function">
    <text evidence="1">The complex LTO1:YAE1 may function as a target specific adapter that probably recruits apo-RPLI1 to the cytosolic iron-sulfur protein assembly (CIA) complex machinery. May be required for biogenesis of the large ribosomal subunit and initiation of translation.</text>
</comment>
<dbReference type="Pfam" id="PF09811">
    <property type="entry name" value="Yae1_N"/>
    <property type="match status" value="1"/>
</dbReference>
<keyword evidence="9" id="KW-0539">Nucleus</keyword>
<evidence type="ECO:0000256" key="2">
    <source>
        <dbReference type="ARBA" id="ARBA00004123"/>
    </source>
</evidence>
<evidence type="ECO:0000256" key="3">
    <source>
        <dbReference type="ARBA" id="ARBA00004496"/>
    </source>
</evidence>
<name>A0A1Q5QA69_TALAT</name>
<dbReference type="PANTHER" id="PTHR18829">
    <property type="entry name" value="PROTEIN YAE1 HOMOLOG"/>
    <property type="match status" value="1"/>
</dbReference>
<comment type="subcellular location">
    <subcellularLocation>
        <location evidence="3">Cytoplasm</location>
    </subcellularLocation>
    <subcellularLocation>
        <location evidence="2">Nucleus</location>
    </subcellularLocation>
</comment>
<comment type="caution">
    <text evidence="12">The sequence shown here is derived from an EMBL/GenBank/DDBJ whole genome shotgun (WGS) entry which is preliminary data.</text>
</comment>
<evidence type="ECO:0000256" key="1">
    <source>
        <dbReference type="ARBA" id="ARBA00003836"/>
    </source>
</evidence>
<proteinExistence type="inferred from homology"/>
<feature type="region of interest" description="Disordered" evidence="10">
    <location>
        <begin position="1"/>
        <end position="79"/>
    </location>
</feature>
<organism evidence="12 13">
    <name type="scientific">Talaromyces atroroseus</name>
    <dbReference type="NCBI Taxonomy" id="1441469"/>
    <lineage>
        <taxon>Eukaryota</taxon>
        <taxon>Fungi</taxon>
        <taxon>Dikarya</taxon>
        <taxon>Ascomycota</taxon>
        <taxon>Pezizomycotina</taxon>
        <taxon>Eurotiomycetes</taxon>
        <taxon>Eurotiomycetidae</taxon>
        <taxon>Eurotiales</taxon>
        <taxon>Trichocomaceae</taxon>
        <taxon>Talaromyces</taxon>
        <taxon>Talaromyces sect. Trachyspermi</taxon>
    </lineage>
</organism>
<protein>
    <recommendedName>
        <fullName evidence="7">Protein YAE1</fullName>
    </recommendedName>
    <alternativeName>
        <fullName evidence="6">Protein yae1</fullName>
    </alternativeName>
</protein>
<feature type="region of interest" description="Disordered" evidence="10">
    <location>
        <begin position="133"/>
        <end position="176"/>
    </location>
</feature>
<reference evidence="12 13" key="1">
    <citation type="submission" date="2015-06" db="EMBL/GenBank/DDBJ databases">
        <title>Talaromyces atroroseus IBT 11181 draft genome.</title>
        <authorList>
            <person name="Rasmussen K.B."/>
            <person name="Rasmussen S."/>
            <person name="Petersen B."/>
            <person name="Sicheritz-Ponten T."/>
            <person name="Mortensen U.H."/>
            <person name="Thrane U."/>
        </authorList>
    </citation>
    <scope>NUCLEOTIDE SEQUENCE [LARGE SCALE GENOMIC DNA]</scope>
    <source>
        <strain evidence="12 13">IBT 11181</strain>
    </source>
</reference>
<evidence type="ECO:0000256" key="7">
    <source>
        <dbReference type="ARBA" id="ARBA00018400"/>
    </source>
</evidence>
<evidence type="ECO:0000256" key="9">
    <source>
        <dbReference type="ARBA" id="ARBA00023242"/>
    </source>
</evidence>
<dbReference type="EMBL" id="LFMY01000002">
    <property type="protein sequence ID" value="OKL62810.1"/>
    <property type="molecule type" value="Genomic_DNA"/>
</dbReference>
<evidence type="ECO:0000313" key="12">
    <source>
        <dbReference type="EMBL" id="OKL62810.1"/>
    </source>
</evidence>
<dbReference type="Proteomes" id="UP000214365">
    <property type="component" value="Unassembled WGS sequence"/>
</dbReference>
<evidence type="ECO:0000256" key="10">
    <source>
        <dbReference type="SAM" id="MobiDB-lite"/>
    </source>
</evidence>
<evidence type="ECO:0000256" key="4">
    <source>
        <dbReference type="ARBA" id="ARBA00007096"/>
    </source>
</evidence>
<keyword evidence="13" id="KW-1185">Reference proteome</keyword>
<dbReference type="RefSeq" id="XP_020122931.1">
    <property type="nucleotide sequence ID" value="XM_020261585.1"/>
</dbReference>
<sequence length="270" mass="29306">MPSSPSSSTYTAPIASPTTTMTSTHSEPEPDSNNSLDDIFGSSPVEHQQYISTEEIPGNRTSHVPASAAAEPSDLPSLRRQHVTAGYRDGIASSKAEHVQRGFDGGYPVGAQFGLRVGTILGILEGVVGGLESTSSGTGPIKKKTMAAKRSSLRDGTYKDGLGPDKGEESQEAQIHRQRIERIRQLYKNALKELDVEALFGGLKAEDQEGGEIQGPDFTDESRPENRLRHKADPAVARWEKLVDVTKWEESMEAIESMEDQTVNTAEKEL</sequence>
<dbReference type="OrthoDB" id="20086at2759"/>
<feature type="region of interest" description="Disordered" evidence="10">
    <location>
        <begin position="207"/>
        <end position="232"/>
    </location>
</feature>
<comment type="similarity">
    <text evidence="4">Belongs to the YAE1 family.</text>
</comment>
<feature type="compositionally biased region" description="Low complexity" evidence="10">
    <location>
        <begin position="1"/>
        <end position="20"/>
    </location>
</feature>
<evidence type="ECO:0000256" key="8">
    <source>
        <dbReference type="ARBA" id="ARBA00022490"/>
    </source>
</evidence>
<dbReference type="GO" id="GO:0005737">
    <property type="term" value="C:cytoplasm"/>
    <property type="evidence" value="ECO:0007669"/>
    <property type="project" value="UniProtKB-SubCell"/>
</dbReference>
<evidence type="ECO:0000259" key="11">
    <source>
        <dbReference type="Pfam" id="PF09811"/>
    </source>
</evidence>
<feature type="domain" description="Essential protein Yae1 N-terminal" evidence="11">
    <location>
        <begin position="86"/>
        <end position="124"/>
    </location>
</feature>